<feature type="compositionally biased region" description="Polar residues" evidence="1">
    <location>
        <begin position="177"/>
        <end position="194"/>
    </location>
</feature>
<name>A0A8J5K3N4_HOMAM</name>
<keyword evidence="3" id="KW-1185">Reference proteome</keyword>
<dbReference type="AlphaFoldDB" id="A0A8J5K3N4"/>
<feature type="region of interest" description="Disordered" evidence="1">
    <location>
        <begin position="165"/>
        <end position="194"/>
    </location>
</feature>
<evidence type="ECO:0000313" key="2">
    <source>
        <dbReference type="EMBL" id="KAG7168777.1"/>
    </source>
</evidence>
<proteinExistence type="predicted"/>
<feature type="compositionally biased region" description="Low complexity" evidence="1">
    <location>
        <begin position="270"/>
        <end position="327"/>
    </location>
</feature>
<feature type="non-terminal residue" evidence="2">
    <location>
        <position position="338"/>
    </location>
</feature>
<protein>
    <submittedName>
        <fullName evidence="2">Uncharacterized protein</fullName>
    </submittedName>
</protein>
<sequence length="338" mass="36804">VQTRLCAQLRLSRCALRSPRLLRFLPALSVSRSNRMTSGPQILTAAMAVVVLRLPITQAFSAFQNPSSRFLDTPILFQDNDHLQEPLEDSDSFLSLTKIFSQNDRDENNEPQVNINNGEKDSVTSAAATTSTPKATFNIDTFTFNENNQRKTGDIFSLLADVENTKPAQTDRDSQTEQRVTSSGADEVGPTTTNLPEASVANILGKNILLATKDMEDLLSLDQRMKKTLEPRTQPTDPSSSSHLINESMTTSHNISTVGREKNYSFFISFPSSSSSSSSSPTSSSTFYSSSTSSSSPSSNAQRISPSNSRLTSSFTSSPTSSSSPTTNRKQISSSNNR</sequence>
<dbReference type="Proteomes" id="UP000747542">
    <property type="component" value="Unassembled WGS sequence"/>
</dbReference>
<gene>
    <name evidence="2" type="ORF">Hamer_G021794</name>
</gene>
<accession>A0A8J5K3N4</accession>
<feature type="region of interest" description="Disordered" evidence="1">
    <location>
        <begin position="270"/>
        <end position="338"/>
    </location>
</feature>
<reference evidence="2" key="1">
    <citation type="journal article" date="2021" name="Sci. Adv.">
        <title>The American lobster genome reveals insights on longevity, neural, and immune adaptations.</title>
        <authorList>
            <person name="Polinski J.M."/>
            <person name="Zimin A.V."/>
            <person name="Clark K.F."/>
            <person name="Kohn A.B."/>
            <person name="Sadowski N."/>
            <person name="Timp W."/>
            <person name="Ptitsyn A."/>
            <person name="Khanna P."/>
            <person name="Romanova D.Y."/>
            <person name="Williams P."/>
            <person name="Greenwood S.J."/>
            <person name="Moroz L.L."/>
            <person name="Walt D.R."/>
            <person name="Bodnar A.G."/>
        </authorList>
    </citation>
    <scope>NUCLEOTIDE SEQUENCE</scope>
    <source>
        <strain evidence="2">GMGI-L3</strain>
    </source>
</reference>
<evidence type="ECO:0000313" key="3">
    <source>
        <dbReference type="Proteomes" id="UP000747542"/>
    </source>
</evidence>
<feature type="region of interest" description="Disordered" evidence="1">
    <location>
        <begin position="101"/>
        <end position="125"/>
    </location>
</feature>
<feature type="compositionally biased region" description="Polar residues" evidence="1">
    <location>
        <begin position="231"/>
        <end position="248"/>
    </location>
</feature>
<evidence type="ECO:0000256" key="1">
    <source>
        <dbReference type="SAM" id="MobiDB-lite"/>
    </source>
</evidence>
<feature type="compositionally biased region" description="Polar residues" evidence="1">
    <location>
        <begin position="328"/>
        <end position="338"/>
    </location>
</feature>
<feature type="region of interest" description="Disordered" evidence="1">
    <location>
        <begin position="229"/>
        <end position="248"/>
    </location>
</feature>
<comment type="caution">
    <text evidence="2">The sequence shown here is derived from an EMBL/GenBank/DDBJ whole genome shotgun (WGS) entry which is preliminary data.</text>
</comment>
<dbReference type="EMBL" id="JAHLQT010019050">
    <property type="protein sequence ID" value="KAG7168777.1"/>
    <property type="molecule type" value="Genomic_DNA"/>
</dbReference>
<organism evidence="2 3">
    <name type="scientific">Homarus americanus</name>
    <name type="common">American lobster</name>
    <dbReference type="NCBI Taxonomy" id="6706"/>
    <lineage>
        <taxon>Eukaryota</taxon>
        <taxon>Metazoa</taxon>
        <taxon>Ecdysozoa</taxon>
        <taxon>Arthropoda</taxon>
        <taxon>Crustacea</taxon>
        <taxon>Multicrustacea</taxon>
        <taxon>Malacostraca</taxon>
        <taxon>Eumalacostraca</taxon>
        <taxon>Eucarida</taxon>
        <taxon>Decapoda</taxon>
        <taxon>Pleocyemata</taxon>
        <taxon>Astacidea</taxon>
        <taxon>Nephropoidea</taxon>
        <taxon>Nephropidae</taxon>
        <taxon>Homarus</taxon>
    </lineage>
</organism>
<feature type="non-terminal residue" evidence="2">
    <location>
        <position position="1"/>
    </location>
</feature>